<accession>A0A346XU88</accession>
<dbReference type="KEGG" id="euz:DVS28_a1084"/>
<dbReference type="Proteomes" id="UP000264006">
    <property type="component" value="Chromosome"/>
</dbReference>
<proteinExistence type="predicted"/>
<feature type="compositionally biased region" description="Low complexity" evidence="1">
    <location>
        <begin position="94"/>
        <end position="128"/>
    </location>
</feature>
<evidence type="ECO:0000256" key="1">
    <source>
        <dbReference type="SAM" id="MobiDB-lite"/>
    </source>
</evidence>
<reference evidence="2 3" key="1">
    <citation type="submission" date="2018-09" db="EMBL/GenBank/DDBJ databases">
        <title>Complete genome sequence of Euzebya sp. DY32-46 isolated from seawater of Pacific Ocean.</title>
        <authorList>
            <person name="Xu L."/>
            <person name="Wu Y.-H."/>
            <person name="Xu X.-W."/>
        </authorList>
    </citation>
    <scope>NUCLEOTIDE SEQUENCE [LARGE SCALE GENOMIC DNA]</scope>
    <source>
        <strain evidence="2 3">DY32-46</strain>
    </source>
</reference>
<evidence type="ECO:0000313" key="2">
    <source>
        <dbReference type="EMBL" id="AXV05785.1"/>
    </source>
</evidence>
<name>A0A346XU88_9ACTN</name>
<sequence>MTPRAAASLSTSIGLSFSLGRGCPELQEHPHRRTCQEPCSFSWQVRIGRRSSWSCGHARRSTHPTGSGSPMSCTDPRPPRRRSWRSTTGPCRCRSSPTSSSGPSATPTPTTPRRSSTGSPPGDPSTSPLRSGWLRQAPSMTAGRTTTPSGSRHDSISSACTSSTRRARSGGCRSGPPAGASRSSRPSPTSPTTLVGSATPPPTTTSRPSPTPQARPGTESGSIRAARPPRRAADRCGPSSRSSTRCAAAPHRSPCSSSTTTPVPSRTSRRPAGPPRHARSPRCTPGTSGSGTASTAAAGSPLSPDARPGPHVAARTPTTVPRRAPTPTRAGAATTRPRQGLTRQSRSNVRSRPTGQSSSPEVFRKWIASAPPGQLPRRWPRGAPSLIARREGPPPARTHPRAMPGAMAPSEPNRPCRVDRLPPLASSSA</sequence>
<feature type="compositionally biased region" description="Polar residues" evidence="1">
    <location>
        <begin position="138"/>
        <end position="150"/>
    </location>
</feature>
<feature type="compositionally biased region" description="Polar residues" evidence="1">
    <location>
        <begin position="341"/>
        <end position="360"/>
    </location>
</feature>
<feature type="compositionally biased region" description="Low complexity" evidence="1">
    <location>
        <begin position="313"/>
        <end position="338"/>
    </location>
</feature>
<feature type="compositionally biased region" description="Low complexity" evidence="1">
    <location>
        <begin position="284"/>
        <end position="301"/>
    </location>
</feature>
<gene>
    <name evidence="2" type="ORF">DVS28_a1084</name>
</gene>
<feature type="compositionally biased region" description="Low complexity" evidence="1">
    <location>
        <begin position="252"/>
        <end position="266"/>
    </location>
</feature>
<keyword evidence="3" id="KW-1185">Reference proteome</keyword>
<feature type="compositionally biased region" description="Pro residues" evidence="1">
    <location>
        <begin position="199"/>
        <end position="213"/>
    </location>
</feature>
<feature type="compositionally biased region" description="Low complexity" evidence="1">
    <location>
        <begin position="157"/>
        <end position="193"/>
    </location>
</feature>
<feature type="compositionally biased region" description="Polar residues" evidence="1">
    <location>
        <begin position="63"/>
        <end position="72"/>
    </location>
</feature>
<dbReference type="AlphaFoldDB" id="A0A346XU88"/>
<protein>
    <submittedName>
        <fullName evidence="2">Basic proline-rich protein</fullName>
    </submittedName>
</protein>
<feature type="region of interest" description="Disordered" evidence="1">
    <location>
        <begin position="52"/>
        <end position="429"/>
    </location>
</feature>
<dbReference type="EMBL" id="CP031165">
    <property type="protein sequence ID" value="AXV05785.1"/>
    <property type="molecule type" value="Genomic_DNA"/>
</dbReference>
<evidence type="ECO:0000313" key="3">
    <source>
        <dbReference type="Proteomes" id="UP000264006"/>
    </source>
</evidence>
<organism evidence="2 3">
    <name type="scientific">Euzebya pacifica</name>
    <dbReference type="NCBI Taxonomy" id="1608957"/>
    <lineage>
        <taxon>Bacteria</taxon>
        <taxon>Bacillati</taxon>
        <taxon>Actinomycetota</taxon>
        <taxon>Nitriliruptoria</taxon>
        <taxon>Euzebyales</taxon>
    </lineage>
</organism>